<reference evidence="10 11" key="2">
    <citation type="submission" date="2018-11" db="EMBL/GenBank/DDBJ databases">
        <authorList>
            <consortium name="Pathogen Informatics"/>
        </authorList>
    </citation>
    <scope>NUCLEOTIDE SEQUENCE [LARGE SCALE GENOMIC DNA]</scope>
    <source>
        <strain evidence="10 11">Egypt</strain>
    </source>
</reference>
<dbReference type="AlphaFoldDB" id="A0A183B1R4"/>
<evidence type="ECO:0000256" key="8">
    <source>
        <dbReference type="ARBA" id="ARBA00032526"/>
    </source>
</evidence>
<keyword evidence="7" id="KW-0949">S-adenosyl-L-methionine</keyword>
<dbReference type="GO" id="GO:0032259">
    <property type="term" value="P:methylation"/>
    <property type="evidence" value="ECO:0007669"/>
    <property type="project" value="UniProtKB-KW"/>
</dbReference>
<comment type="function">
    <text evidence="2">Methylates the carboxyl group of the C-terminal leucine residue of protein phosphatase 2A catalytic subunits to form alpha-leucine ester residues.</text>
</comment>
<gene>
    <name evidence="10" type="ORF">ECPE_LOCUS13151</name>
</gene>
<dbReference type="SUPFAM" id="SSF53335">
    <property type="entry name" value="S-adenosyl-L-methionine-dependent methyltransferases"/>
    <property type="match status" value="1"/>
</dbReference>
<dbReference type="Pfam" id="PF04072">
    <property type="entry name" value="LCM"/>
    <property type="match status" value="1"/>
</dbReference>
<name>A0A183B1R4_9TREM</name>
<dbReference type="Proteomes" id="UP000272942">
    <property type="component" value="Unassembled WGS sequence"/>
</dbReference>
<comment type="catalytic activity">
    <reaction evidence="1">
        <text>[phosphatase 2A protein]-C-terminal L-leucine + S-adenosyl-L-methionine = [phosphatase 2A protein]-C-terminal L-leucine methyl ester + S-adenosyl-L-homocysteine</text>
        <dbReference type="Rhea" id="RHEA:48544"/>
        <dbReference type="Rhea" id="RHEA-COMP:12134"/>
        <dbReference type="Rhea" id="RHEA-COMP:12135"/>
        <dbReference type="ChEBI" id="CHEBI:57856"/>
        <dbReference type="ChEBI" id="CHEBI:59789"/>
        <dbReference type="ChEBI" id="CHEBI:90516"/>
        <dbReference type="ChEBI" id="CHEBI:90517"/>
        <dbReference type="EC" id="2.1.1.233"/>
    </reaction>
</comment>
<evidence type="ECO:0000256" key="5">
    <source>
        <dbReference type="ARBA" id="ARBA00022603"/>
    </source>
</evidence>
<evidence type="ECO:0000256" key="4">
    <source>
        <dbReference type="ARBA" id="ARBA00012834"/>
    </source>
</evidence>
<evidence type="ECO:0000313" key="12">
    <source>
        <dbReference type="WBParaSite" id="ECPE_0001318801-mRNA-1"/>
    </source>
</evidence>
<evidence type="ECO:0000256" key="1">
    <source>
        <dbReference type="ARBA" id="ARBA00000724"/>
    </source>
</evidence>
<organism evidence="12">
    <name type="scientific">Echinostoma caproni</name>
    <dbReference type="NCBI Taxonomy" id="27848"/>
    <lineage>
        <taxon>Eukaryota</taxon>
        <taxon>Metazoa</taxon>
        <taxon>Spiralia</taxon>
        <taxon>Lophotrochozoa</taxon>
        <taxon>Platyhelminthes</taxon>
        <taxon>Trematoda</taxon>
        <taxon>Digenea</taxon>
        <taxon>Plagiorchiida</taxon>
        <taxon>Echinostomata</taxon>
        <taxon>Echinostomatoidea</taxon>
        <taxon>Echinostomatidae</taxon>
        <taxon>Echinostoma</taxon>
    </lineage>
</organism>
<evidence type="ECO:0000256" key="9">
    <source>
        <dbReference type="SAM" id="MobiDB-lite"/>
    </source>
</evidence>
<evidence type="ECO:0000256" key="2">
    <source>
        <dbReference type="ARBA" id="ARBA00003455"/>
    </source>
</evidence>
<feature type="compositionally biased region" description="Polar residues" evidence="9">
    <location>
        <begin position="23"/>
        <end position="32"/>
    </location>
</feature>
<evidence type="ECO:0000256" key="3">
    <source>
        <dbReference type="ARBA" id="ARBA00010703"/>
    </source>
</evidence>
<evidence type="ECO:0000256" key="6">
    <source>
        <dbReference type="ARBA" id="ARBA00022679"/>
    </source>
</evidence>
<dbReference type="EMBL" id="UZAN01054426">
    <property type="protein sequence ID" value="VDP90423.1"/>
    <property type="molecule type" value="Genomic_DNA"/>
</dbReference>
<dbReference type="Gene3D" id="3.40.50.150">
    <property type="entry name" value="Vaccinia Virus protein VP39"/>
    <property type="match status" value="1"/>
</dbReference>
<keyword evidence="6" id="KW-0808">Transferase</keyword>
<dbReference type="GO" id="GO:0018423">
    <property type="term" value="F:protein C-terminal leucine carboxyl O-methyltransferase activity"/>
    <property type="evidence" value="ECO:0007669"/>
    <property type="project" value="UniProtKB-EC"/>
</dbReference>
<protein>
    <recommendedName>
        <fullName evidence="4">[phosphatase 2A protein]-leucine-carboxy methyltransferase</fullName>
        <ecNumber evidence="4">2.1.1.233</ecNumber>
    </recommendedName>
    <alternativeName>
        <fullName evidence="8">[Phosphatase 2A protein]-leucine-carboxy methyltransferase 1</fullName>
    </alternativeName>
</protein>
<dbReference type="GO" id="GO:0005829">
    <property type="term" value="C:cytosol"/>
    <property type="evidence" value="ECO:0007669"/>
    <property type="project" value="TreeGrafter"/>
</dbReference>
<dbReference type="EC" id="2.1.1.233" evidence="4"/>
<sequence>MPTSPDKPSQGDTDAARHPPSETEGTASTQDSAAGRRIAFNAGSYHIFAFDLRQPVEILIERLCNDTSDGPGLDPTLPTLFLAECVLVYMPSDQTAQLLRGLARGFPHAAFLHYEQAGLSACQSLADQEKRFIETGWKRATAWTVNQVYQSFSQATRHRIEHVEMLDDLEISQQLFDHYCILYAVNDENQYSWSDLYEPLAQIC</sequence>
<evidence type="ECO:0000313" key="10">
    <source>
        <dbReference type="EMBL" id="VDP90423.1"/>
    </source>
</evidence>
<feature type="compositionally biased region" description="Polar residues" evidence="9">
    <location>
        <begin position="1"/>
        <end position="12"/>
    </location>
</feature>
<accession>A0A183B1R4</accession>
<reference evidence="12" key="1">
    <citation type="submission" date="2016-06" db="UniProtKB">
        <authorList>
            <consortium name="WormBaseParasite"/>
        </authorList>
    </citation>
    <scope>IDENTIFICATION</scope>
</reference>
<keyword evidence="11" id="KW-1185">Reference proteome</keyword>
<evidence type="ECO:0000313" key="11">
    <source>
        <dbReference type="Proteomes" id="UP000272942"/>
    </source>
</evidence>
<dbReference type="InterPro" id="IPR007213">
    <property type="entry name" value="Ppm1/Ppm2/Tcmp"/>
</dbReference>
<dbReference type="InterPro" id="IPR029063">
    <property type="entry name" value="SAM-dependent_MTases_sf"/>
</dbReference>
<dbReference type="OrthoDB" id="203237at2759"/>
<dbReference type="PANTHER" id="PTHR13600">
    <property type="entry name" value="LEUCINE CARBOXYL METHYLTRANSFERASE"/>
    <property type="match status" value="1"/>
</dbReference>
<proteinExistence type="inferred from homology"/>
<evidence type="ECO:0000256" key="7">
    <source>
        <dbReference type="ARBA" id="ARBA00022691"/>
    </source>
</evidence>
<keyword evidence="5" id="KW-0489">Methyltransferase</keyword>
<comment type="similarity">
    <text evidence="3">Belongs to the methyltransferase superfamily. LCMT family.</text>
</comment>
<dbReference type="PANTHER" id="PTHR13600:SF33">
    <property type="entry name" value="LEUCINE CARBOXYL METHYLTRANSFERASE 1"/>
    <property type="match status" value="1"/>
</dbReference>
<feature type="region of interest" description="Disordered" evidence="9">
    <location>
        <begin position="1"/>
        <end position="32"/>
    </location>
</feature>
<dbReference type="WBParaSite" id="ECPE_0001318801-mRNA-1">
    <property type="protein sequence ID" value="ECPE_0001318801-mRNA-1"/>
    <property type="gene ID" value="ECPE_0001318801"/>
</dbReference>
<dbReference type="InterPro" id="IPR016651">
    <property type="entry name" value="LCMT1"/>
</dbReference>